<protein>
    <submittedName>
        <fullName evidence="1">Uncharacterized protein</fullName>
    </submittedName>
</protein>
<organism evidence="1 2">
    <name type="scientific">Planomonospora parontospora</name>
    <dbReference type="NCBI Taxonomy" id="58119"/>
    <lineage>
        <taxon>Bacteria</taxon>
        <taxon>Bacillati</taxon>
        <taxon>Actinomycetota</taxon>
        <taxon>Actinomycetes</taxon>
        <taxon>Streptosporangiales</taxon>
        <taxon>Streptosporangiaceae</taxon>
        <taxon>Planomonospora</taxon>
    </lineage>
</organism>
<reference evidence="1" key="2">
    <citation type="submission" date="2022-09" db="EMBL/GenBank/DDBJ databases">
        <authorList>
            <person name="Sun Q."/>
            <person name="Ohkuma M."/>
        </authorList>
    </citation>
    <scope>NUCLEOTIDE SEQUENCE</scope>
    <source>
        <strain evidence="1">JCM 3093</strain>
    </source>
</reference>
<proteinExistence type="predicted"/>
<comment type="caution">
    <text evidence="1">The sequence shown here is derived from an EMBL/GenBank/DDBJ whole genome shotgun (WGS) entry which is preliminary data.</text>
</comment>
<accession>A0AA37BMA3</accession>
<dbReference type="RefSeq" id="WP_191897558.1">
    <property type="nucleotide sequence ID" value="NZ_BMQD01000023.1"/>
</dbReference>
<name>A0AA37BMA3_9ACTN</name>
<evidence type="ECO:0000313" key="1">
    <source>
        <dbReference type="EMBL" id="GGK90633.1"/>
    </source>
</evidence>
<dbReference type="Proteomes" id="UP000627984">
    <property type="component" value="Unassembled WGS sequence"/>
</dbReference>
<gene>
    <name evidence="1" type="ORF">GCM10010126_57590</name>
</gene>
<evidence type="ECO:0000313" key="2">
    <source>
        <dbReference type="Proteomes" id="UP000627984"/>
    </source>
</evidence>
<sequence length="87" mass="9589">MSRHTITTPDGRTVLVGWDRPTSTFYAMGLPMFWYGTSTGELDTVEDLAEVLRPHGVTLPDDLVRQLVTDRMNEGRLGRPTGIGGQA</sequence>
<reference evidence="1" key="1">
    <citation type="journal article" date="2014" name="Int. J. Syst. Evol. Microbiol.">
        <title>Complete genome sequence of Corynebacterium casei LMG S-19264T (=DSM 44701T), isolated from a smear-ripened cheese.</title>
        <authorList>
            <consortium name="US DOE Joint Genome Institute (JGI-PGF)"/>
            <person name="Walter F."/>
            <person name="Albersmeier A."/>
            <person name="Kalinowski J."/>
            <person name="Ruckert C."/>
        </authorList>
    </citation>
    <scope>NUCLEOTIDE SEQUENCE</scope>
    <source>
        <strain evidence="1">JCM 3093</strain>
    </source>
</reference>
<dbReference type="AlphaFoldDB" id="A0AA37BMA3"/>
<dbReference type="EMBL" id="BMQD01000023">
    <property type="protein sequence ID" value="GGK90633.1"/>
    <property type="molecule type" value="Genomic_DNA"/>
</dbReference>